<feature type="transmembrane region" description="Helical" evidence="1">
    <location>
        <begin position="6"/>
        <end position="25"/>
    </location>
</feature>
<evidence type="ECO:0000313" key="2">
    <source>
        <dbReference type="EMBL" id="MCF0040171.1"/>
    </source>
</evidence>
<accession>A0A9X1P7H6</accession>
<protein>
    <recommendedName>
        <fullName evidence="4">DUF3592 domain-containing protein</fullName>
    </recommendedName>
</protein>
<comment type="caution">
    <text evidence="2">The sequence shown here is derived from an EMBL/GenBank/DDBJ whole genome shotgun (WGS) entry which is preliminary data.</text>
</comment>
<evidence type="ECO:0000256" key="1">
    <source>
        <dbReference type="SAM" id="Phobius"/>
    </source>
</evidence>
<dbReference type="AlphaFoldDB" id="A0A9X1P7H6"/>
<gene>
    <name evidence="2" type="ORF">LXM24_08760</name>
</gene>
<dbReference type="RefSeq" id="WP_234612615.1">
    <property type="nucleotide sequence ID" value="NZ_CP098806.1"/>
</dbReference>
<reference evidence="2" key="1">
    <citation type="submission" date="2021-12" db="EMBL/GenBank/DDBJ databases">
        <title>Novel species in genus Dyadobacter.</title>
        <authorList>
            <person name="Ma C."/>
        </authorList>
    </citation>
    <scope>NUCLEOTIDE SEQUENCE</scope>
    <source>
        <strain evidence="2">CY399</strain>
    </source>
</reference>
<dbReference type="EMBL" id="JAJTTA010000002">
    <property type="protein sequence ID" value="MCF0040171.1"/>
    <property type="molecule type" value="Genomic_DNA"/>
</dbReference>
<keyword evidence="1" id="KW-0472">Membrane</keyword>
<sequence length="118" mass="13636">MESNREIGATIILFGMIIFWVISTIRKNQRAKQKQKILREGIEANATVLNIKPTGEYSNNLPEYQMKVKIQHPKGTDFVAEVTETLSYSKYDSMKQGSQVLVKYDPEFYKRVIFLQTA</sequence>
<proteinExistence type="predicted"/>
<organism evidence="2 3">
    <name type="scientific">Dyadobacter fanqingshengii</name>
    <dbReference type="NCBI Taxonomy" id="2906443"/>
    <lineage>
        <taxon>Bacteria</taxon>
        <taxon>Pseudomonadati</taxon>
        <taxon>Bacteroidota</taxon>
        <taxon>Cytophagia</taxon>
        <taxon>Cytophagales</taxon>
        <taxon>Spirosomataceae</taxon>
        <taxon>Dyadobacter</taxon>
    </lineage>
</organism>
<dbReference type="Proteomes" id="UP001139700">
    <property type="component" value="Unassembled WGS sequence"/>
</dbReference>
<evidence type="ECO:0000313" key="3">
    <source>
        <dbReference type="Proteomes" id="UP001139700"/>
    </source>
</evidence>
<keyword evidence="1" id="KW-0812">Transmembrane</keyword>
<keyword evidence="3" id="KW-1185">Reference proteome</keyword>
<keyword evidence="1" id="KW-1133">Transmembrane helix</keyword>
<evidence type="ECO:0008006" key="4">
    <source>
        <dbReference type="Google" id="ProtNLM"/>
    </source>
</evidence>
<name>A0A9X1P7H6_9BACT</name>